<accession>A0A6A4GFJ0</accession>
<sequence>MYNEVPPLAILALNLTLWQLSILPVFSWVLLPPAGHQISHPCKQEPSERRNKSASSVNWGEVGNRLRYHCKLVQ</sequence>
<proteinExistence type="predicted"/>
<keyword evidence="1" id="KW-0812">Transmembrane</keyword>
<name>A0A6A4GFJ0_9AGAR</name>
<dbReference type="Proteomes" id="UP000799118">
    <property type="component" value="Unassembled WGS sequence"/>
</dbReference>
<evidence type="ECO:0000313" key="2">
    <source>
        <dbReference type="EMBL" id="KAE9384133.1"/>
    </source>
</evidence>
<reference evidence="2" key="1">
    <citation type="journal article" date="2019" name="Environ. Microbiol.">
        <title>Fungal ecological strategies reflected in gene transcription - a case study of two litter decomposers.</title>
        <authorList>
            <person name="Barbi F."/>
            <person name="Kohler A."/>
            <person name="Barry K."/>
            <person name="Baskaran P."/>
            <person name="Daum C."/>
            <person name="Fauchery L."/>
            <person name="Ihrmark K."/>
            <person name="Kuo A."/>
            <person name="LaButti K."/>
            <person name="Lipzen A."/>
            <person name="Morin E."/>
            <person name="Grigoriev I.V."/>
            <person name="Henrissat B."/>
            <person name="Lindahl B."/>
            <person name="Martin F."/>
        </authorList>
    </citation>
    <scope>NUCLEOTIDE SEQUENCE</scope>
    <source>
        <strain evidence="2">JB14</strain>
    </source>
</reference>
<evidence type="ECO:0000256" key="1">
    <source>
        <dbReference type="SAM" id="Phobius"/>
    </source>
</evidence>
<evidence type="ECO:0000313" key="3">
    <source>
        <dbReference type="Proteomes" id="UP000799118"/>
    </source>
</evidence>
<dbReference type="EMBL" id="ML770213">
    <property type="protein sequence ID" value="KAE9384133.1"/>
    <property type="molecule type" value="Genomic_DNA"/>
</dbReference>
<dbReference type="AlphaFoldDB" id="A0A6A4GFJ0"/>
<protein>
    <submittedName>
        <fullName evidence="2">Uncharacterized protein</fullName>
    </submittedName>
</protein>
<keyword evidence="3" id="KW-1185">Reference proteome</keyword>
<gene>
    <name evidence="2" type="ORF">BT96DRAFT_681917</name>
</gene>
<organism evidence="2 3">
    <name type="scientific">Gymnopus androsaceus JB14</name>
    <dbReference type="NCBI Taxonomy" id="1447944"/>
    <lineage>
        <taxon>Eukaryota</taxon>
        <taxon>Fungi</taxon>
        <taxon>Dikarya</taxon>
        <taxon>Basidiomycota</taxon>
        <taxon>Agaricomycotina</taxon>
        <taxon>Agaricomycetes</taxon>
        <taxon>Agaricomycetidae</taxon>
        <taxon>Agaricales</taxon>
        <taxon>Marasmiineae</taxon>
        <taxon>Omphalotaceae</taxon>
        <taxon>Gymnopus</taxon>
    </lineage>
</organism>
<feature type="transmembrane region" description="Helical" evidence="1">
    <location>
        <begin position="6"/>
        <end position="31"/>
    </location>
</feature>
<keyword evidence="1" id="KW-1133">Transmembrane helix</keyword>
<keyword evidence="1" id="KW-0472">Membrane</keyword>